<feature type="transmembrane region" description="Helical" evidence="2">
    <location>
        <begin position="75"/>
        <end position="95"/>
    </location>
</feature>
<comment type="caution">
    <text evidence="3">The sequence shown here is derived from an EMBL/GenBank/DDBJ whole genome shotgun (WGS) entry which is preliminary data.</text>
</comment>
<reference evidence="4" key="1">
    <citation type="journal article" date="2019" name="Int. J. Syst. Evol. Microbiol.">
        <title>The Global Catalogue of Microorganisms (GCM) 10K type strain sequencing project: providing services to taxonomists for standard genome sequencing and annotation.</title>
        <authorList>
            <consortium name="The Broad Institute Genomics Platform"/>
            <consortium name="The Broad Institute Genome Sequencing Center for Infectious Disease"/>
            <person name="Wu L."/>
            <person name="Ma J."/>
        </authorList>
    </citation>
    <scope>NUCLEOTIDE SEQUENCE [LARGE SCALE GENOMIC DNA]</scope>
    <source>
        <strain evidence="4">DFY41</strain>
    </source>
</reference>
<keyword evidence="2" id="KW-0812">Transmembrane</keyword>
<evidence type="ECO:0008006" key="5">
    <source>
        <dbReference type="Google" id="ProtNLM"/>
    </source>
</evidence>
<gene>
    <name evidence="3" type="ORF">ACFPGP_23695</name>
</gene>
<organism evidence="3 4">
    <name type="scientific">Nocardioides taihuensis</name>
    <dbReference type="NCBI Taxonomy" id="1835606"/>
    <lineage>
        <taxon>Bacteria</taxon>
        <taxon>Bacillati</taxon>
        <taxon>Actinomycetota</taxon>
        <taxon>Actinomycetes</taxon>
        <taxon>Propionibacteriales</taxon>
        <taxon>Nocardioidaceae</taxon>
        <taxon>Nocardioides</taxon>
    </lineage>
</organism>
<proteinExistence type="predicted"/>
<evidence type="ECO:0000313" key="3">
    <source>
        <dbReference type="EMBL" id="MFC5179696.1"/>
    </source>
</evidence>
<keyword evidence="2" id="KW-1133">Transmembrane helix</keyword>
<evidence type="ECO:0000313" key="4">
    <source>
        <dbReference type="Proteomes" id="UP001596087"/>
    </source>
</evidence>
<feature type="transmembrane region" description="Helical" evidence="2">
    <location>
        <begin position="6"/>
        <end position="25"/>
    </location>
</feature>
<dbReference type="Proteomes" id="UP001596087">
    <property type="component" value="Unassembled WGS sequence"/>
</dbReference>
<sequence length="147" mass="15281">MDDVTWAALAWTLTLLGGIWTWFAYRRRGLGAGLRGAGLTLLPVSLWLTGTLELVTDIGSAVTDWATHLVLSPAVWLGLGLGGLGIVLLVVGGIVRDRQLAAASGTQQVGGAGSTPAVGRGRDARAEPAVDPEMAEIEALLRKRGIS</sequence>
<protein>
    <recommendedName>
        <fullName evidence="5">Cellulose synthase</fullName>
    </recommendedName>
</protein>
<name>A0ABW0BSX2_9ACTN</name>
<keyword evidence="2" id="KW-0472">Membrane</keyword>
<accession>A0ABW0BSX2</accession>
<dbReference type="RefSeq" id="WP_378594026.1">
    <property type="nucleotide sequence ID" value="NZ_JBHSKD010000030.1"/>
</dbReference>
<evidence type="ECO:0000256" key="1">
    <source>
        <dbReference type="SAM" id="MobiDB-lite"/>
    </source>
</evidence>
<feature type="transmembrane region" description="Helical" evidence="2">
    <location>
        <begin position="37"/>
        <end position="55"/>
    </location>
</feature>
<keyword evidence="4" id="KW-1185">Reference proteome</keyword>
<dbReference type="EMBL" id="JBHSKD010000030">
    <property type="protein sequence ID" value="MFC5179696.1"/>
    <property type="molecule type" value="Genomic_DNA"/>
</dbReference>
<evidence type="ECO:0000256" key="2">
    <source>
        <dbReference type="SAM" id="Phobius"/>
    </source>
</evidence>
<feature type="region of interest" description="Disordered" evidence="1">
    <location>
        <begin position="107"/>
        <end position="129"/>
    </location>
</feature>